<dbReference type="InterPro" id="IPR029787">
    <property type="entry name" value="Nucleotide_cyclase"/>
</dbReference>
<dbReference type="InterPro" id="IPR050706">
    <property type="entry name" value="Cyclic-di-GMP_PDE-like"/>
</dbReference>
<evidence type="ECO:0008006" key="7">
    <source>
        <dbReference type="Google" id="ProtNLM"/>
    </source>
</evidence>
<feature type="transmembrane region" description="Helical" evidence="2">
    <location>
        <begin position="185"/>
        <end position="207"/>
    </location>
</feature>
<feature type="transmembrane region" description="Helical" evidence="2">
    <location>
        <begin position="70"/>
        <end position="88"/>
    </location>
</feature>
<gene>
    <name evidence="5" type="ORF">C3942_16580</name>
</gene>
<dbReference type="SMART" id="SM00267">
    <property type="entry name" value="GGDEF"/>
    <property type="match status" value="1"/>
</dbReference>
<name>A0A2S5TCD5_9GAMM</name>
<comment type="caution">
    <text evidence="5">The sequence shown here is derived from an EMBL/GenBank/DDBJ whole genome shotgun (WGS) entry which is preliminary data.</text>
</comment>
<feature type="transmembrane region" description="Helical" evidence="2">
    <location>
        <begin position="219"/>
        <end position="239"/>
    </location>
</feature>
<dbReference type="InterPro" id="IPR000160">
    <property type="entry name" value="GGDEF_dom"/>
</dbReference>
<dbReference type="Gene3D" id="3.30.70.270">
    <property type="match status" value="1"/>
</dbReference>
<feature type="transmembrane region" description="Helical" evidence="2">
    <location>
        <begin position="39"/>
        <end position="58"/>
    </location>
</feature>
<dbReference type="EMBL" id="PSNW01000010">
    <property type="protein sequence ID" value="PPE72669.1"/>
    <property type="molecule type" value="Genomic_DNA"/>
</dbReference>
<feature type="domain" description="GGDEF" evidence="4">
    <location>
        <begin position="294"/>
        <end position="428"/>
    </location>
</feature>
<protein>
    <recommendedName>
        <fullName evidence="7">EAL domain-containing protein</fullName>
    </recommendedName>
</protein>
<dbReference type="SMART" id="SM00052">
    <property type="entry name" value="EAL"/>
    <property type="match status" value="1"/>
</dbReference>
<evidence type="ECO:0000256" key="2">
    <source>
        <dbReference type="SAM" id="Phobius"/>
    </source>
</evidence>
<proteinExistence type="predicted"/>
<evidence type="ECO:0000313" key="5">
    <source>
        <dbReference type="EMBL" id="PPE72669.1"/>
    </source>
</evidence>
<dbReference type="PROSITE" id="PS50883">
    <property type="entry name" value="EAL"/>
    <property type="match status" value="1"/>
</dbReference>
<evidence type="ECO:0000256" key="1">
    <source>
        <dbReference type="SAM" id="MobiDB-lite"/>
    </source>
</evidence>
<feature type="transmembrane region" description="Helical" evidence="2">
    <location>
        <begin position="133"/>
        <end position="150"/>
    </location>
</feature>
<accession>A0A2S5TCD5</accession>
<keyword evidence="6" id="KW-1185">Reference proteome</keyword>
<evidence type="ECO:0000313" key="6">
    <source>
        <dbReference type="Proteomes" id="UP000238220"/>
    </source>
</evidence>
<organism evidence="5 6">
    <name type="scientific">Solimonas fluminis</name>
    <dbReference type="NCBI Taxonomy" id="2086571"/>
    <lineage>
        <taxon>Bacteria</taxon>
        <taxon>Pseudomonadati</taxon>
        <taxon>Pseudomonadota</taxon>
        <taxon>Gammaproteobacteria</taxon>
        <taxon>Nevskiales</taxon>
        <taxon>Nevskiaceae</taxon>
        <taxon>Solimonas</taxon>
    </lineage>
</organism>
<keyword evidence="2" id="KW-0812">Transmembrane</keyword>
<dbReference type="PANTHER" id="PTHR33121:SF79">
    <property type="entry name" value="CYCLIC DI-GMP PHOSPHODIESTERASE PDED-RELATED"/>
    <property type="match status" value="1"/>
</dbReference>
<dbReference type="PANTHER" id="PTHR33121">
    <property type="entry name" value="CYCLIC DI-GMP PHOSPHODIESTERASE PDEF"/>
    <property type="match status" value="1"/>
</dbReference>
<keyword evidence="2" id="KW-1133">Transmembrane helix</keyword>
<dbReference type="SUPFAM" id="SSF55073">
    <property type="entry name" value="Nucleotide cyclase"/>
    <property type="match status" value="1"/>
</dbReference>
<dbReference type="InterPro" id="IPR043128">
    <property type="entry name" value="Rev_trsase/Diguanyl_cyclase"/>
</dbReference>
<dbReference type="SUPFAM" id="SSF141868">
    <property type="entry name" value="EAL domain-like"/>
    <property type="match status" value="1"/>
</dbReference>
<evidence type="ECO:0000259" key="4">
    <source>
        <dbReference type="PROSITE" id="PS50887"/>
    </source>
</evidence>
<feature type="domain" description="EAL" evidence="3">
    <location>
        <begin position="437"/>
        <end position="690"/>
    </location>
</feature>
<dbReference type="InterPro" id="IPR001633">
    <property type="entry name" value="EAL_dom"/>
</dbReference>
<dbReference type="InterPro" id="IPR011623">
    <property type="entry name" value="7TMR_DISM_rcpt_extracell_dom1"/>
</dbReference>
<dbReference type="InterPro" id="IPR035919">
    <property type="entry name" value="EAL_sf"/>
</dbReference>
<dbReference type="PROSITE" id="PS50887">
    <property type="entry name" value="GGDEF"/>
    <property type="match status" value="1"/>
</dbReference>
<dbReference type="Pfam" id="PF00563">
    <property type="entry name" value="EAL"/>
    <property type="match status" value="1"/>
</dbReference>
<reference evidence="5 6" key="1">
    <citation type="submission" date="2018-02" db="EMBL/GenBank/DDBJ databases">
        <title>Genome sequencing of Solimonas sp. HR-BB.</title>
        <authorList>
            <person name="Lee Y."/>
            <person name="Jeon C.O."/>
        </authorList>
    </citation>
    <scope>NUCLEOTIDE SEQUENCE [LARGE SCALE GENOMIC DNA]</scope>
    <source>
        <strain evidence="5 6">HR-BB</strain>
    </source>
</reference>
<dbReference type="AlphaFoldDB" id="A0A2S5TCD5"/>
<feature type="transmembrane region" description="Helical" evidence="2">
    <location>
        <begin position="156"/>
        <end position="173"/>
    </location>
</feature>
<dbReference type="NCBIfam" id="TIGR00254">
    <property type="entry name" value="GGDEF"/>
    <property type="match status" value="1"/>
</dbReference>
<dbReference type="GO" id="GO:0071111">
    <property type="term" value="F:cyclic-guanylate-specific phosphodiesterase activity"/>
    <property type="evidence" value="ECO:0007669"/>
    <property type="project" value="InterPro"/>
</dbReference>
<feature type="transmembrane region" description="Helical" evidence="2">
    <location>
        <begin position="94"/>
        <end position="113"/>
    </location>
</feature>
<dbReference type="Pfam" id="PF07695">
    <property type="entry name" value="7TMR-DISM_7TM"/>
    <property type="match status" value="1"/>
</dbReference>
<dbReference type="Gene3D" id="3.20.20.450">
    <property type="entry name" value="EAL domain"/>
    <property type="match status" value="1"/>
</dbReference>
<sequence>MGLPHERHRKRARAGPLPSPGDPLMPEGLILGTPYPDPVAGVHVGFLLAIGVLGLAIYARYRDEPSMPWLALSALLSLLWLLAWRGQIPGPAKLTAPAMPLFGALFSATVLRYGRLSLDSRRRLPALDPGLRVLNGLLLLAAGAALLLPAAWSLRLLGPLAAATALGLLIGSWQRLRQGQWTAIGILAGALLLLAALAPNTLLWVGYSLPPTPAFWMNVFQVASGLAVTLFSLGTIASLHRLREDRMSELKLALDGQRVALSKASIDDVTRLPDRKLFRELLRKRVQDAHEQQQRLAVVSISLSSYRTLRHGIDGNAADAGLAEIALRLRQSVGSGDLLTRMGSDGFIWITQVHPSGELLDLQGRCLGLRRDIGAPLANAGGVMVSCDIGVSIYPDHGGDIDLLLRRSDEALYRTEQAGLGEVMVFRPELQQQSHQHLRLAKQLRQALIRNELVLHYQPLVGLENGELRGAEALIRWPRDGVMVPPGEFIPVAESSGLIIQLGEWVMQQACRQIADWQSRGLDLPYVAVNVSAHQFRHPDFVRHVEKALIASPLSRDRLMLEITENIVLDDIDRTSALLQQLLMRGVSAAVDDFGVGYSSLNYLRKLPVQAIKIDRSFLQGIPQEQEAMSVMSTIITLGHDLGLRVVAEGIETVEQQLFLSRKGVNCGQGWLFSKAMSAADFEAWMLKNQERLARTQALAS</sequence>
<keyword evidence="2" id="KW-0472">Membrane</keyword>
<feature type="region of interest" description="Disordered" evidence="1">
    <location>
        <begin position="1"/>
        <end position="21"/>
    </location>
</feature>
<dbReference type="CDD" id="cd01948">
    <property type="entry name" value="EAL"/>
    <property type="match status" value="1"/>
</dbReference>
<feature type="compositionally biased region" description="Basic residues" evidence="1">
    <location>
        <begin position="1"/>
        <end position="13"/>
    </location>
</feature>
<dbReference type="Proteomes" id="UP000238220">
    <property type="component" value="Unassembled WGS sequence"/>
</dbReference>
<evidence type="ECO:0000259" key="3">
    <source>
        <dbReference type="PROSITE" id="PS50883"/>
    </source>
</evidence>
<dbReference type="OrthoDB" id="9804951at2"/>
<dbReference type="CDD" id="cd01949">
    <property type="entry name" value="GGDEF"/>
    <property type="match status" value="1"/>
</dbReference>
<dbReference type="Pfam" id="PF00990">
    <property type="entry name" value="GGDEF"/>
    <property type="match status" value="1"/>
</dbReference>